<name>A0A1W1D4S9_9ZZZZ</name>
<gene>
    <name evidence="1" type="ORF">MNB_SM-3-1013</name>
</gene>
<dbReference type="AlphaFoldDB" id="A0A1W1D4S9"/>
<protein>
    <submittedName>
        <fullName evidence="1">Uncharacterized protein</fullName>
    </submittedName>
</protein>
<reference evidence="1" key="1">
    <citation type="submission" date="2016-10" db="EMBL/GenBank/DDBJ databases">
        <authorList>
            <person name="de Groot N.N."/>
        </authorList>
    </citation>
    <scope>NUCLEOTIDE SEQUENCE</scope>
</reference>
<organism evidence="1">
    <name type="scientific">hydrothermal vent metagenome</name>
    <dbReference type="NCBI Taxonomy" id="652676"/>
    <lineage>
        <taxon>unclassified sequences</taxon>
        <taxon>metagenomes</taxon>
        <taxon>ecological metagenomes</taxon>
    </lineage>
</organism>
<dbReference type="EMBL" id="FPHP01000044">
    <property type="protein sequence ID" value="SFV75598.1"/>
    <property type="molecule type" value="Genomic_DNA"/>
</dbReference>
<evidence type="ECO:0000313" key="1">
    <source>
        <dbReference type="EMBL" id="SFV75598.1"/>
    </source>
</evidence>
<accession>A0A1W1D4S9</accession>
<proteinExistence type="predicted"/>
<sequence>MLKKIAFYTVLFLSTSMMANSTTTNYWQGCGASPAEAKSALAQNIMVKVDVSFSEKETTSLFNGKESVASQTQSSNTQKSTMFLQNIESFKTKNNEYCARVNKEELHTFAKNKLRNLDRDYKISSLNIEDVKTKAKTIDNWLVSLKFLKGLTEVFSDLKVEKINDKIKDLENIRKKLFLQNVIITKTGSMKGHFQLMVDNKIQPFAKKIYLEAKKIHTYSIDGDNICKYTGTFTLKKEKDLEISVNVDKQAYPKFTISANKPDDIKFLFNGQKAQLGKEITVHKCSGTLSYTLEYPNGLPKSVGDEVTLKPGLKYNKFYSFKSYQEIEHLRHLAKYFESGKRIEIGYEYRAIPNNENYKDALNTIKISVVKYKDWLRQGLSIAYSTADGKYLEPQSYGVDVTYLAAFQLTTFGVDKRSFTLFDSFALVPYAGIETGFGILNMHNKNTNKSDRDFNADDKGFAQFVHNYVVAKGLIGFDVIFSKQIAFGLKYSKEINLLKSNNFAFYLNLSL</sequence>